<evidence type="ECO:0000313" key="12">
    <source>
        <dbReference type="EMBL" id="KPI83808.1"/>
    </source>
</evidence>
<evidence type="ECO:0000256" key="7">
    <source>
        <dbReference type="PIRSR" id="PIRSR630616-2"/>
    </source>
</evidence>
<dbReference type="SUPFAM" id="SSF56112">
    <property type="entry name" value="Protein kinase-like (PK-like)"/>
    <property type="match status" value="1"/>
</dbReference>
<organism evidence="12 13">
    <name type="scientific">Leptomonas seymouri</name>
    <dbReference type="NCBI Taxonomy" id="5684"/>
    <lineage>
        <taxon>Eukaryota</taxon>
        <taxon>Discoba</taxon>
        <taxon>Euglenozoa</taxon>
        <taxon>Kinetoplastea</taxon>
        <taxon>Metakinetoplastina</taxon>
        <taxon>Trypanosomatida</taxon>
        <taxon>Trypanosomatidae</taxon>
        <taxon>Leishmaniinae</taxon>
        <taxon>Leptomonas</taxon>
    </lineage>
</organism>
<dbReference type="OrthoDB" id="40902at2759"/>
<dbReference type="SMART" id="SM00220">
    <property type="entry name" value="S_TKc"/>
    <property type="match status" value="1"/>
</dbReference>
<protein>
    <recommendedName>
        <fullName evidence="11">Protein kinase domain-containing protein</fullName>
    </recommendedName>
</protein>
<dbReference type="InterPro" id="IPR008271">
    <property type="entry name" value="Ser/Thr_kinase_AS"/>
</dbReference>
<dbReference type="PROSITE" id="PS00107">
    <property type="entry name" value="PROTEIN_KINASE_ATP"/>
    <property type="match status" value="1"/>
</dbReference>
<sequence>MTYLPPKMNVPATPALDGIDIQTLYDVGHGKLLGKGGFSEVLAVRHIPSDEIRALKVMERSVLVGKKAEMVTHEKEILRRTCHPSIITLYEVIQTPEKVYFALDLMNEDLFEFIVRNKKVNEALTRAIMHQLMSGIAYLHEQSIVHRDIKPENILLNVVFKDPADETPTDKSTSDVDEGNRAPRHVEGQQVMSNINEIPPGKLNVEVKIADFGLAKVVMEWDVRSTPCGTSFYIAPEVIRGIEEQGAKPLCTNQRLVKSVDVWSAGVVFYVLLCGRPPFHGQVRTGQDRRELLRKIDHGVLFNPNHGWDTISAEAKDLVLKMLDSDTTKRITAEEVLRHPFFTKNGYPKAIHGGGPRRRMLQLQQRSHESSDAAHGSNNSSSNDASKQQSSSVPPGSAPAERQSARAPASTTKTKQSKESGSVFTSIKDFFGHRSKHTAEISKEERQRMHAELAELQAEVIADDDKEGDVTSYKPSMPVKEARPARMAVMNSKAKVGPDALRK</sequence>
<keyword evidence="2" id="KW-0808">Transferase</keyword>
<dbReference type="GO" id="GO:0004674">
    <property type="term" value="F:protein serine/threonine kinase activity"/>
    <property type="evidence" value="ECO:0007669"/>
    <property type="project" value="UniProtKB-KW"/>
</dbReference>
<feature type="cross-link" description="Glycyl lysine isopeptide (Lys-Gly) (interchain with G-Cter in SUMO2)" evidence="8">
    <location>
        <position position="150"/>
    </location>
</feature>
<keyword evidence="13" id="KW-1185">Reference proteome</keyword>
<dbReference type="PROSITE" id="PS50011">
    <property type="entry name" value="PROTEIN_KINASE_DOM"/>
    <property type="match status" value="1"/>
</dbReference>
<evidence type="ECO:0000256" key="4">
    <source>
        <dbReference type="ARBA" id="ARBA00022777"/>
    </source>
</evidence>
<dbReference type="PANTHER" id="PTHR24350">
    <property type="entry name" value="SERINE/THREONINE-PROTEIN KINASE IAL-RELATED"/>
    <property type="match status" value="1"/>
</dbReference>
<evidence type="ECO:0000256" key="1">
    <source>
        <dbReference type="ARBA" id="ARBA00022527"/>
    </source>
</evidence>
<feature type="binding site" evidence="9">
    <location>
        <position position="66"/>
    </location>
    <ligand>
        <name>ATP</name>
        <dbReference type="ChEBI" id="CHEBI:30616"/>
    </ligand>
</feature>
<dbReference type="PROSITE" id="PS00018">
    <property type="entry name" value="EF_HAND_1"/>
    <property type="match status" value="1"/>
</dbReference>
<feature type="binding site" evidence="7">
    <location>
        <position position="211"/>
    </location>
    <ligand>
        <name>ATP</name>
        <dbReference type="ChEBI" id="CHEBI:30616"/>
    </ligand>
</feature>
<dbReference type="Gene3D" id="3.30.200.20">
    <property type="entry name" value="Phosphorylase Kinase, domain 1"/>
    <property type="match status" value="1"/>
</dbReference>
<dbReference type="GO" id="GO:0005524">
    <property type="term" value="F:ATP binding"/>
    <property type="evidence" value="ECO:0007669"/>
    <property type="project" value="UniProtKB-UniRule"/>
</dbReference>
<feature type="region of interest" description="Disordered" evidence="10">
    <location>
        <begin position="464"/>
        <end position="503"/>
    </location>
</feature>
<feature type="region of interest" description="Disordered" evidence="10">
    <location>
        <begin position="165"/>
        <end position="187"/>
    </location>
</feature>
<evidence type="ECO:0000256" key="2">
    <source>
        <dbReference type="ARBA" id="ARBA00022679"/>
    </source>
</evidence>
<dbReference type="Proteomes" id="UP000038009">
    <property type="component" value="Unassembled WGS sequence"/>
</dbReference>
<feature type="binding site" evidence="7">
    <location>
        <position position="56"/>
    </location>
    <ligand>
        <name>ATP</name>
        <dbReference type="ChEBI" id="CHEBI:30616"/>
    </ligand>
</feature>
<evidence type="ECO:0000256" key="10">
    <source>
        <dbReference type="SAM" id="MobiDB-lite"/>
    </source>
</evidence>
<dbReference type="InterPro" id="IPR017441">
    <property type="entry name" value="Protein_kinase_ATP_BS"/>
</dbReference>
<proteinExistence type="predicted"/>
<feature type="binding site" evidence="7">
    <location>
        <begin position="152"/>
        <end position="153"/>
    </location>
    <ligand>
        <name>ATP</name>
        <dbReference type="ChEBI" id="CHEBI:30616"/>
    </ligand>
</feature>
<dbReference type="InterPro" id="IPR018247">
    <property type="entry name" value="EF_Hand_1_Ca_BS"/>
</dbReference>
<dbReference type="InterPro" id="IPR030616">
    <property type="entry name" value="Aur-like"/>
</dbReference>
<evidence type="ECO:0000256" key="9">
    <source>
        <dbReference type="PROSITE-ProRule" id="PRU10141"/>
    </source>
</evidence>
<keyword evidence="3 7" id="KW-0547">Nucleotide-binding</keyword>
<feature type="compositionally biased region" description="Polar residues" evidence="10">
    <location>
        <begin position="409"/>
        <end position="421"/>
    </location>
</feature>
<keyword evidence="1" id="KW-0723">Serine/threonine-protein kinase</keyword>
<evidence type="ECO:0000313" key="13">
    <source>
        <dbReference type="Proteomes" id="UP000038009"/>
    </source>
</evidence>
<dbReference type="OMA" id="AKVVMEW"/>
<gene>
    <name evidence="12" type="ORF">ABL78_7156</name>
</gene>
<keyword evidence="4" id="KW-0418">Kinase</keyword>
<reference evidence="12 13" key="1">
    <citation type="journal article" date="2015" name="PLoS Pathog.">
        <title>Leptomonas seymouri: Adaptations to the Dixenous Life Cycle Analyzed by Genome Sequencing, Transcriptome Profiling and Co-infection with Leishmania donovani.</title>
        <authorList>
            <person name="Kraeva N."/>
            <person name="Butenko A."/>
            <person name="Hlavacova J."/>
            <person name="Kostygov A."/>
            <person name="Myskova J."/>
            <person name="Grybchuk D."/>
            <person name="Lestinova T."/>
            <person name="Votypka J."/>
            <person name="Volf P."/>
            <person name="Opperdoes F."/>
            <person name="Flegontov P."/>
            <person name="Lukes J."/>
            <person name="Yurchenko V."/>
        </authorList>
    </citation>
    <scope>NUCLEOTIDE SEQUENCE [LARGE SCALE GENOMIC DNA]</scope>
    <source>
        <strain evidence="12 13">ATCC 30220</strain>
    </source>
</reference>
<evidence type="ECO:0000259" key="11">
    <source>
        <dbReference type="PROSITE" id="PS50011"/>
    </source>
</evidence>
<dbReference type="Pfam" id="PF00069">
    <property type="entry name" value="Pkinase"/>
    <property type="match status" value="1"/>
</dbReference>
<feature type="active site" description="Proton acceptor" evidence="6">
    <location>
        <position position="148"/>
    </location>
</feature>
<evidence type="ECO:0000256" key="6">
    <source>
        <dbReference type="PIRSR" id="PIRSR630616-1"/>
    </source>
</evidence>
<dbReference type="AlphaFoldDB" id="A0A0N1PBE9"/>
<evidence type="ECO:0000256" key="5">
    <source>
        <dbReference type="ARBA" id="ARBA00022840"/>
    </source>
</evidence>
<dbReference type="InterPro" id="IPR000719">
    <property type="entry name" value="Prot_kinase_dom"/>
</dbReference>
<accession>A0A0N1PBE9</accession>
<dbReference type="PROSITE" id="PS00108">
    <property type="entry name" value="PROTEIN_KINASE_ST"/>
    <property type="match status" value="1"/>
</dbReference>
<keyword evidence="5 7" id="KW-0067">ATP-binding</keyword>
<dbReference type="EMBL" id="LJSK01000323">
    <property type="protein sequence ID" value="KPI83808.1"/>
    <property type="molecule type" value="Genomic_DNA"/>
</dbReference>
<dbReference type="InterPro" id="IPR011009">
    <property type="entry name" value="Kinase-like_dom_sf"/>
</dbReference>
<evidence type="ECO:0000256" key="3">
    <source>
        <dbReference type="ARBA" id="ARBA00022741"/>
    </source>
</evidence>
<feature type="compositionally biased region" description="Low complexity" evidence="10">
    <location>
        <begin position="373"/>
        <end position="392"/>
    </location>
</feature>
<name>A0A0N1PBE9_LEPSE</name>
<comment type="caution">
    <text evidence="12">The sequence shown here is derived from an EMBL/GenBank/DDBJ whole genome shotgun (WGS) entry which is preliminary data.</text>
</comment>
<feature type="domain" description="Protein kinase" evidence="11">
    <location>
        <begin position="27"/>
        <end position="342"/>
    </location>
</feature>
<feature type="region of interest" description="Disordered" evidence="10">
    <location>
        <begin position="344"/>
        <end position="421"/>
    </location>
</feature>
<evidence type="ECO:0000256" key="8">
    <source>
        <dbReference type="PIRSR" id="PIRSR630616-3"/>
    </source>
</evidence>
<dbReference type="Gene3D" id="1.10.510.10">
    <property type="entry name" value="Transferase(Phosphotransferase) domain 1"/>
    <property type="match status" value="1"/>
</dbReference>
<dbReference type="VEuPathDB" id="TriTrypDB:Lsey_0323_0080"/>